<evidence type="ECO:0000256" key="12">
    <source>
        <dbReference type="ARBA" id="ARBA00023012"/>
    </source>
</evidence>
<proteinExistence type="predicted"/>
<dbReference type="SUPFAM" id="SSF158472">
    <property type="entry name" value="HAMP domain-like"/>
    <property type="match status" value="1"/>
</dbReference>
<evidence type="ECO:0000259" key="18">
    <source>
        <dbReference type="PROSITE" id="PS50885"/>
    </source>
</evidence>
<dbReference type="Gene3D" id="3.30.450.20">
    <property type="entry name" value="PAS domain"/>
    <property type="match status" value="2"/>
</dbReference>
<evidence type="ECO:0000256" key="3">
    <source>
        <dbReference type="ARBA" id="ARBA00012438"/>
    </source>
</evidence>
<reference evidence="19 20" key="1">
    <citation type="submission" date="2018-06" db="EMBL/GenBank/DDBJ databases">
        <title>Paenibacillus montanisoli sp. nov., isolated from mountain area soil.</title>
        <authorList>
            <person name="Wu M."/>
        </authorList>
    </citation>
    <scope>NUCLEOTIDE SEQUENCE [LARGE SCALE GENOMIC DNA]</scope>
    <source>
        <strain evidence="19 20">RA17</strain>
    </source>
</reference>
<evidence type="ECO:0000256" key="5">
    <source>
        <dbReference type="ARBA" id="ARBA00022553"/>
    </source>
</evidence>
<dbReference type="CDD" id="cd12912">
    <property type="entry name" value="PDC2_MCP_like"/>
    <property type="match status" value="1"/>
</dbReference>
<keyword evidence="11 16" id="KW-1133">Transmembrane helix</keyword>
<dbReference type="Pfam" id="PF02518">
    <property type="entry name" value="HATPase_c"/>
    <property type="match status" value="1"/>
</dbReference>
<dbReference type="InterPro" id="IPR004358">
    <property type="entry name" value="Sig_transdc_His_kin-like_C"/>
</dbReference>
<dbReference type="InterPro" id="IPR003660">
    <property type="entry name" value="HAMP_dom"/>
</dbReference>
<dbReference type="InterPro" id="IPR050640">
    <property type="entry name" value="Bact_2-comp_sensor_kinase"/>
</dbReference>
<dbReference type="GO" id="GO:0005524">
    <property type="term" value="F:ATP binding"/>
    <property type="evidence" value="ECO:0007669"/>
    <property type="project" value="UniProtKB-KW"/>
</dbReference>
<feature type="domain" description="Histidine kinase" evidence="17">
    <location>
        <begin position="417"/>
        <end position="604"/>
    </location>
</feature>
<feature type="domain" description="HAMP" evidence="18">
    <location>
        <begin position="313"/>
        <end position="365"/>
    </location>
</feature>
<dbReference type="PRINTS" id="PR00344">
    <property type="entry name" value="BCTRLSENSOR"/>
</dbReference>
<evidence type="ECO:0000256" key="8">
    <source>
        <dbReference type="ARBA" id="ARBA00022741"/>
    </source>
</evidence>
<dbReference type="Pfam" id="PF02743">
    <property type="entry name" value="dCache_1"/>
    <property type="match status" value="1"/>
</dbReference>
<keyword evidence="4" id="KW-1003">Cell membrane</keyword>
<dbReference type="RefSeq" id="WP_112883338.1">
    <property type="nucleotide sequence ID" value="NZ_QLUW01000003.1"/>
</dbReference>
<evidence type="ECO:0000256" key="4">
    <source>
        <dbReference type="ARBA" id="ARBA00022475"/>
    </source>
</evidence>
<keyword evidence="13 16" id="KW-0472">Membrane</keyword>
<dbReference type="Gene3D" id="6.10.340.10">
    <property type="match status" value="1"/>
</dbReference>
<evidence type="ECO:0000313" key="19">
    <source>
        <dbReference type="EMBL" id="RAP75074.1"/>
    </source>
</evidence>
<evidence type="ECO:0000256" key="16">
    <source>
        <dbReference type="SAM" id="Phobius"/>
    </source>
</evidence>
<comment type="subcellular location">
    <subcellularLocation>
        <location evidence="2">Cell membrane</location>
        <topology evidence="2">Multi-pass membrane protein</topology>
    </subcellularLocation>
</comment>
<dbReference type="Proteomes" id="UP000249260">
    <property type="component" value="Unassembled WGS sequence"/>
</dbReference>
<dbReference type="InterPro" id="IPR010559">
    <property type="entry name" value="Sig_transdc_His_kin_internal"/>
</dbReference>
<evidence type="ECO:0000256" key="10">
    <source>
        <dbReference type="ARBA" id="ARBA00022840"/>
    </source>
</evidence>
<keyword evidence="9 19" id="KW-0418">Kinase</keyword>
<evidence type="ECO:0000256" key="1">
    <source>
        <dbReference type="ARBA" id="ARBA00000085"/>
    </source>
</evidence>
<protein>
    <recommendedName>
        <fullName evidence="3">histidine kinase</fullName>
        <ecNumber evidence="3">2.7.13.3</ecNumber>
    </recommendedName>
</protein>
<dbReference type="SMART" id="SM00387">
    <property type="entry name" value="HATPase_c"/>
    <property type="match status" value="1"/>
</dbReference>
<comment type="catalytic activity">
    <reaction evidence="1">
        <text>ATP + protein L-histidine = ADP + protein N-phospho-L-histidine.</text>
        <dbReference type="EC" id="2.7.13.3"/>
    </reaction>
</comment>
<dbReference type="AlphaFoldDB" id="A0A328U4X4"/>
<evidence type="ECO:0000256" key="15">
    <source>
        <dbReference type="SAM" id="MobiDB-lite"/>
    </source>
</evidence>
<evidence type="ECO:0000313" key="20">
    <source>
        <dbReference type="Proteomes" id="UP000249260"/>
    </source>
</evidence>
<name>A0A328U4X4_9BACL</name>
<keyword evidence="14" id="KW-0175">Coiled coil</keyword>
<dbReference type="SUPFAM" id="SSF55874">
    <property type="entry name" value="ATPase domain of HSP90 chaperone/DNA topoisomerase II/histidine kinase"/>
    <property type="match status" value="1"/>
</dbReference>
<dbReference type="PANTHER" id="PTHR34220:SF7">
    <property type="entry name" value="SENSOR HISTIDINE KINASE YPDA"/>
    <property type="match status" value="1"/>
</dbReference>
<dbReference type="Pfam" id="PF00672">
    <property type="entry name" value="HAMP"/>
    <property type="match status" value="1"/>
</dbReference>
<dbReference type="InterPro" id="IPR036890">
    <property type="entry name" value="HATPase_C_sf"/>
</dbReference>
<dbReference type="PROSITE" id="PS50109">
    <property type="entry name" value="HIS_KIN"/>
    <property type="match status" value="1"/>
</dbReference>
<dbReference type="InterPro" id="IPR033479">
    <property type="entry name" value="dCache_1"/>
</dbReference>
<dbReference type="PROSITE" id="PS50885">
    <property type="entry name" value="HAMP"/>
    <property type="match status" value="1"/>
</dbReference>
<dbReference type="Gene3D" id="3.30.565.10">
    <property type="entry name" value="Histidine kinase-like ATPase, C-terminal domain"/>
    <property type="match status" value="1"/>
</dbReference>
<keyword evidence="20" id="KW-1185">Reference proteome</keyword>
<organism evidence="19 20">
    <name type="scientific">Paenibacillus montanisoli</name>
    <dbReference type="NCBI Taxonomy" id="2081970"/>
    <lineage>
        <taxon>Bacteria</taxon>
        <taxon>Bacillati</taxon>
        <taxon>Bacillota</taxon>
        <taxon>Bacilli</taxon>
        <taxon>Bacillales</taxon>
        <taxon>Paenibacillaceae</taxon>
        <taxon>Paenibacillus</taxon>
    </lineage>
</organism>
<keyword evidence="8" id="KW-0547">Nucleotide-binding</keyword>
<evidence type="ECO:0000256" key="2">
    <source>
        <dbReference type="ARBA" id="ARBA00004651"/>
    </source>
</evidence>
<accession>A0A328U4X4</accession>
<dbReference type="PANTHER" id="PTHR34220">
    <property type="entry name" value="SENSOR HISTIDINE KINASE YPDA"/>
    <property type="match status" value="1"/>
</dbReference>
<evidence type="ECO:0000256" key="14">
    <source>
        <dbReference type="SAM" id="Coils"/>
    </source>
</evidence>
<evidence type="ECO:0000256" key="13">
    <source>
        <dbReference type="ARBA" id="ARBA00023136"/>
    </source>
</evidence>
<sequence>MKMSLFRKLFLYFTIVILFSLSTVSVFTYLKSSAAIDKQVEKYISTVIENAGAQTDLQLETFERVSNSVLSHQSVKKFLDMDPKDSYEYYRFTKEIRQDVFSKIFITYPTQIHMMYILGEHGRSIFDQNQSFSSLSVDPSARYAELKAKTPDNGEIAIVNTALMNGEQVVTIARKIRGYTSYAVKGILAIELNESQLSALWNNVDLGENGFFFILDATGAVVYAPDAATRSELVKTGLGQRIAGGENTRFMESVNGKRMLIVSHKSAYSGWSLAVSMPLDELREPISGIRSTTVTVGLATLAIALVLAFRFGNSIVRPIRTLKNGMRETEKGNWMRIESKQRDDEIGGLIHSYNLMVSRLSDMIERVYDSELSSQKTKLQLQEIELERQRAEFQALQLQINPHFLYNTLETINCYAIVQDSDDISEMVEAMAFMLRYSVQTNLEEVTLANELNHVRHYLMIQKHRIGHDFEIEVVTPPSLLLSRMVRLTLQPIVENIFQHAFADGFEPRHYIRIDTRMEGGELLVIVEDNGVGMTEEKLEKLKERLERNRLVEERAEKRGRRGGIGLVNVHRRIQMVYGDEFGLRIESALGEGTRIVLRMPKEACPVPKPESRLESTAKPRSASA</sequence>
<keyword evidence="12" id="KW-0902">Two-component regulatory system</keyword>
<gene>
    <name evidence="19" type="ORF">DL346_16925</name>
</gene>
<dbReference type="OrthoDB" id="9776552at2"/>
<evidence type="ECO:0000256" key="9">
    <source>
        <dbReference type="ARBA" id="ARBA00022777"/>
    </source>
</evidence>
<dbReference type="GO" id="GO:0005886">
    <property type="term" value="C:plasma membrane"/>
    <property type="evidence" value="ECO:0007669"/>
    <property type="project" value="UniProtKB-SubCell"/>
</dbReference>
<evidence type="ECO:0000256" key="11">
    <source>
        <dbReference type="ARBA" id="ARBA00022989"/>
    </source>
</evidence>
<dbReference type="Pfam" id="PF06580">
    <property type="entry name" value="His_kinase"/>
    <property type="match status" value="1"/>
</dbReference>
<dbReference type="CDD" id="cd06225">
    <property type="entry name" value="HAMP"/>
    <property type="match status" value="1"/>
</dbReference>
<keyword evidence="5" id="KW-0597">Phosphoprotein</keyword>
<dbReference type="GO" id="GO:0000155">
    <property type="term" value="F:phosphorelay sensor kinase activity"/>
    <property type="evidence" value="ECO:0007669"/>
    <property type="project" value="InterPro"/>
</dbReference>
<comment type="caution">
    <text evidence="19">The sequence shown here is derived from an EMBL/GenBank/DDBJ whole genome shotgun (WGS) entry which is preliminary data.</text>
</comment>
<evidence type="ECO:0000259" key="17">
    <source>
        <dbReference type="PROSITE" id="PS50109"/>
    </source>
</evidence>
<dbReference type="InterPro" id="IPR003594">
    <property type="entry name" value="HATPase_dom"/>
</dbReference>
<feature type="region of interest" description="Disordered" evidence="15">
    <location>
        <begin position="605"/>
        <end position="625"/>
    </location>
</feature>
<dbReference type="InterPro" id="IPR005467">
    <property type="entry name" value="His_kinase_dom"/>
</dbReference>
<feature type="coiled-coil region" evidence="14">
    <location>
        <begin position="372"/>
        <end position="401"/>
    </location>
</feature>
<evidence type="ECO:0000256" key="7">
    <source>
        <dbReference type="ARBA" id="ARBA00022692"/>
    </source>
</evidence>
<feature type="transmembrane region" description="Helical" evidence="16">
    <location>
        <begin position="9"/>
        <end position="30"/>
    </location>
</feature>
<dbReference type="EMBL" id="QLUW01000003">
    <property type="protein sequence ID" value="RAP75074.1"/>
    <property type="molecule type" value="Genomic_DNA"/>
</dbReference>
<dbReference type="SMART" id="SM00304">
    <property type="entry name" value="HAMP"/>
    <property type="match status" value="1"/>
</dbReference>
<keyword evidence="10" id="KW-0067">ATP-binding</keyword>
<keyword evidence="7 16" id="KW-0812">Transmembrane</keyword>
<evidence type="ECO:0000256" key="6">
    <source>
        <dbReference type="ARBA" id="ARBA00022679"/>
    </source>
</evidence>
<keyword evidence="6" id="KW-0808">Transferase</keyword>
<dbReference type="EC" id="2.7.13.3" evidence="3"/>